<feature type="disulfide bond" evidence="6">
    <location>
        <begin position="198"/>
        <end position="205"/>
    </location>
</feature>
<protein>
    <recommendedName>
        <fullName evidence="15">Papilin</fullName>
    </recommendedName>
</protein>
<feature type="domain" description="Thyroglobulin type-1" evidence="11">
    <location>
        <begin position="164"/>
        <end position="229"/>
    </location>
</feature>
<feature type="domain" description="Thyroglobulin type-1" evidence="11">
    <location>
        <begin position="293"/>
        <end position="355"/>
    </location>
</feature>
<feature type="disulfide bond" evidence="6">
    <location>
        <begin position="818"/>
        <end position="825"/>
    </location>
</feature>
<accession>A0A7M5VFX9</accession>
<dbReference type="InterPro" id="IPR036880">
    <property type="entry name" value="Kunitz_BPTI_sf"/>
</dbReference>
<dbReference type="InterPro" id="IPR002223">
    <property type="entry name" value="Kunitz_BPTI"/>
</dbReference>
<dbReference type="InterPro" id="IPR003582">
    <property type="entry name" value="ShKT_dom"/>
</dbReference>
<feature type="region of interest" description="Disordered" evidence="8">
    <location>
        <begin position="1553"/>
        <end position="1813"/>
    </location>
</feature>
<feature type="domain" description="ShKT" evidence="12">
    <location>
        <begin position="858"/>
        <end position="893"/>
    </location>
</feature>
<feature type="compositionally biased region" description="Low complexity" evidence="8">
    <location>
        <begin position="1511"/>
        <end position="1534"/>
    </location>
</feature>
<keyword evidence="3" id="KW-0646">Protease inhibitor</keyword>
<feature type="compositionally biased region" description="Low complexity" evidence="8">
    <location>
        <begin position="1737"/>
        <end position="1759"/>
    </location>
</feature>
<feature type="region of interest" description="Disordered" evidence="8">
    <location>
        <begin position="1019"/>
        <end position="1093"/>
    </location>
</feature>
<name>A0A7M5VFX9_9CNID</name>
<feature type="compositionally biased region" description="Polar residues" evidence="8">
    <location>
        <begin position="1615"/>
        <end position="1722"/>
    </location>
</feature>
<feature type="compositionally biased region" description="Polar residues" evidence="8">
    <location>
        <begin position="1497"/>
        <end position="1510"/>
    </location>
</feature>
<sequence length="1813" mass="199401">MKGCVIFGLVLVAYVLGETIIEDGCGPKSPFAPCNRDFCEEAQCPNHPLAECRLNICGTCKAVFYVNDREVDCHGDSGSVVNPGSGALGGPEIPRTTLATLKFEDRCQPGVGIVPCTKNPCLKARCEGQRGAECRVNLCGQCSAVFYVNNQKVTCENAIDRSSLTRCQYDRHIDLRNRHKDNFIVDCNANGQYKPLQCWNSVGLCWCVRPEDGTEIFGSRTYFPNKPRCDVIVNDCHNKKFGCCQDGVTSAQGSSFEGCPDTAKQCEDTEFGCCQDLKTPAQGPNGKGCPRQASKCEILQQRASTGFIGAFTPQCDSKGQFEKIQCWNAIGHCWCVDNDGRELEGTRAEGQQPDCTAVVCEDKRDDCRKYASVPGFCQRISHYMKEYCRKSCGFCNGVVNPEKYIAERPGCNSPFGCCDDYISSSKGPNDYMCPLYKTSCDMPKVSGNCEGNFQRYYYDQLTNECKLFVYGGCRGNKNNYISQGKCEQECVQEIQPTEAPLSTTPAITFQPKITTDPKDITDPCEMPLQRGTCDSGSVTADQRYYFDKVNGQCQVFAFGGCDSNENNFLSKSECENMCIYRKVTTPSINEVTDGLGGPSLKEGCGHAYGCCEDGVTPSLGPDFEGCPVYESYCMMPAATGPCREYLPRYYYNHETGQCELFVYGGCGGNNNRFYTPQECYRDCYLHQQGKTNPPTKSTSTKRQSTTQQFVTSTPQPTTEQSTMQTDSLQTTIESTVAPKTTLSPTDDVVTTVSTTTTKTRQPTTTTTTTTPGTTTTKKPLTECQRRRIVSSNINRDPNNSKVYMPKCTYNGQFEKVQCFNDVKKCWCVDVDGNEIEGTRGTEYPACPKRPVDQYKSNCQDKQPVKCLEYASPGYCKRYKSFMGTMCPKSCGFCTDTPVVARPGCKSDLGCCRDGITPKQNGVLCPKFKSICEMPKNTGQCFGYMIRYYFNVETQKCEQFAYGGCDGNSNNFFTLVECQQRCGKFATTVASITKTSTTTTTLKPTTEEIRQTTIVTEGLETDEPEVATARPQPTEEVAKTTESTERSTTESLSTKTSSPVDRVITSEQSTESVRSTVATEDLQTTEQKRQTEITTQMPQTEYVSTTQETRTDDLITKDLITDPIRTEEERTTESYTTHDVDKLAVVTTQATPTTQQQQTTVDDVDQRRVSTTEDLYVLSTQQTEGPDAKVVTDFRTEQSTTQEPDFKTTEQVLTTAAQTTTDSPKSTLPKPSEGPHTPLVITEGSTSERTTDSPTDEITTDSESEQTTTKDKIETDAPQLTTTSSPEVSTESKQTTDFVEGSISTTTQQQTTKNIQTESPKSTSLPTKQDSTQKPITMKAKSTTGQPAVTGDLEERTEASTTQETVTASVTSTTQKQGKVSTQPLEQVSTNEATKTQQTGSVSTQEPKTQQTEAATTPLPERDSTTEEVLTQQTESATTQQAQTEIVSTQEPATQQTDSVTPQVQTEEQRTDSTTPLPERTTTQEPSTEQTEAALTDSGIQQTDLVTTQKPSTQQTDVVTQQTDSTTEEPVTQQTEIVTTEQVETDVVPTKQTNTVVTQQQTETVTTQQPQTEQTESATTQEIVTDAPQVVTTQEKELSTEKYTTQQTEEIITQQPGSATKGTDSPKTTEEPATQQTDLVTTQEPATKQTDSVTTQEPATKQTDSVTTQEPATKQTDSVTTQKPATQQTDSVTTQELATQQTDYVTTQEPATQQTDSVTTQEPATKRTDSVTTQGPATQQTDSVTTQQPVTQQTDSVTTQEPATKQTDLVTTQEPATKQTDSVTTHKSLQTKQTDSQHKSLQLNKLIQSQHNNL</sequence>
<feature type="domain" description="BPTI/Kunitz inhibitor" evidence="10">
    <location>
        <begin position="440"/>
        <end position="490"/>
    </location>
</feature>
<feature type="domain" description="Thyroglobulin type-1" evidence="11">
    <location>
        <begin position="780"/>
        <end position="846"/>
    </location>
</feature>
<evidence type="ECO:0000313" key="14">
    <source>
        <dbReference type="Proteomes" id="UP000594262"/>
    </source>
</evidence>
<dbReference type="PROSITE" id="PS50279">
    <property type="entry name" value="BPTI_KUNITZ_2"/>
    <property type="match status" value="4"/>
</dbReference>
<dbReference type="Pfam" id="PF01549">
    <property type="entry name" value="ShK"/>
    <property type="match status" value="2"/>
</dbReference>
<feature type="region of interest" description="Disordered" evidence="8">
    <location>
        <begin position="690"/>
        <end position="725"/>
    </location>
</feature>
<dbReference type="PROSITE" id="PS51162">
    <property type="entry name" value="THYROGLOBULIN_1_2"/>
    <property type="match status" value="3"/>
</dbReference>
<dbReference type="PROSITE" id="PS51670">
    <property type="entry name" value="SHKT"/>
    <property type="match status" value="2"/>
</dbReference>
<dbReference type="SUPFAM" id="SSF57362">
    <property type="entry name" value="BPTI-like"/>
    <property type="match status" value="4"/>
</dbReference>
<dbReference type="PRINTS" id="PR00759">
    <property type="entry name" value="BASICPTASE"/>
</dbReference>
<evidence type="ECO:0000259" key="10">
    <source>
        <dbReference type="PROSITE" id="PS50279"/>
    </source>
</evidence>
<comment type="subcellular location">
    <subcellularLocation>
        <location evidence="1">Secreted</location>
    </subcellularLocation>
</comment>
<dbReference type="PROSITE" id="PS00280">
    <property type="entry name" value="BPTI_KUNITZ_1"/>
    <property type="match status" value="4"/>
</dbReference>
<dbReference type="SMART" id="SM00211">
    <property type="entry name" value="TY"/>
    <property type="match status" value="3"/>
</dbReference>
<feature type="compositionally biased region" description="Low complexity" evidence="8">
    <location>
        <begin position="1603"/>
        <end position="1614"/>
    </location>
</feature>
<dbReference type="EnsemblMetazoa" id="CLYHEMT010179.3">
    <property type="protein sequence ID" value="CLYHEMP010179.3"/>
    <property type="gene ID" value="CLYHEMG010179"/>
</dbReference>
<dbReference type="EnsemblMetazoa" id="CLYHEMT010179.1">
    <property type="protein sequence ID" value="CLYHEMP010179.1"/>
    <property type="gene ID" value="CLYHEMG010179"/>
</dbReference>
<dbReference type="OrthoDB" id="5969998at2759"/>
<feature type="signal peptide" evidence="9">
    <location>
        <begin position="1"/>
        <end position="17"/>
    </location>
</feature>
<feature type="compositionally biased region" description="Low complexity" evidence="8">
    <location>
        <begin position="1280"/>
        <end position="1291"/>
    </location>
</feature>
<proteinExistence type="predicted"/>
<dbReference type="GO" id="GO:0005576">
    <property type="term" value="C:extracellular region"/>
    <property type="evidence" value="ECO:0007669"/>
    <property type="project" value="UniProtKB-SubCell"/>
</dbReference>
<dbReference type="SUPFAM" id="SSF57610">
    <property type="entry name" value="Thyroglobulin type-1 domain"/>
    <property type="match status" value="3"/>
</dbReference>
<dbReference type="InterPro" id="IPR036857">
    <property type="entry name" value="Thyroglobulin_1_sf"/>
</dbReference>
<dbReference type="EnsemblMetazoa" id="CLYHEMT010179.4">
    <property type="protein sequence ID" value="CLYHEMP010179.4"/>
    <property type="gene ID" value="CLYHEMG010179"/>
</dbReference>
<dbReference type="PROSITE" id="PS00484">
    <property type="entry name" value="THYROGLOBULIN_1_1"/>
    <property type="match status" value="3"/>
</dbReference>
<dbReference type="Gene3D" id="4.10.410.10">
    <property type="entry name" value="Pancreatic trypsin inhibitor Kunitz domain"/>
    <property type="match status" value="4"/>
</dbReference>
<dbReference type="InterPro" id="IPR000716">
    <property type="entry name" value="Thyroglobulin_1"/>
</dbReference>
<feature type="domain" description="BPTI/Kunitz inhibitor" evidence="10">
    <location>
        <begin position="524"/>
        <end position="578"/>
    </location>
</feature>
<dbReference type="PANTHER" id="PTHR10083">
    <property type="entry name" value="KUNITZ-TYPE PROTEASE INHIBITOR-RELATED"/>
    <property type="match status" value="1"/>
</dbReference>
<organism evidence="13 14">
    <name type="scientific">Clytia hemisphaerica</name>
    <dbReference type="NCBI Taxonomy" id="252671"/>
    <lineage>
        <taxon>Eukaryota</taxon>
        <taxon>Metazoa</taxon>
        <taxon>Cnidaria</taxon>
        <taxon>Hydrozoa</taxon>
        <taxon>Hydroidolina</taxon>
        <taxon>Leptothecata</taxon>
        <taxon>Obeliida</taxon>
        <taxon>Clytiidae</taxon>
        <taxon>Clytia</taxon>
    </lineage>
</organism>
<keyword evidence="9" id="KW-0732">Signal</keyword>
<evidence type="ECO:0000256" key="8">
    <source>
        <dbReference type="SAM" id="MobiDB-lite"/>
    </source>
</evidence>
<feature type="compositionally biased region" description="Low complexity" evidence="8">
    <location>
        <begin position="1477"/>
        <end position="1491"/>
    </location>
</feature>
<feature type="compositionally biased region" description="Low complexity" evidence="8">
    <location>
        <begin position="1048"/>
        <end position="1057"/>
    </location>
</feature>
<feature type="compositionally biased region" description="Polar residues" evidence="8">
    <location>
        <begin position="1312"/>
        <end position="1346"/>
    </location>
</feature>
<dbReference type="InterPro" id="IPR020901">
    <property type="entry name" value="Prtase_inh_Kunz-CS"/>
</dbReference>
<evidence type="ECO:0000256" key="2">
    <source>
        <dbReference type="ARBA" id="ARBA00022525"/>
    </source>
</evidence>
<evidence type="ECO:0000313" key="13">
    <source>
        <dbReference type="EnsemblMetazoa" id="CLYHEMP010179.3"/>
    </source>
</evidence>
<evidence type="ECO:0000256" key="1">
    <source>
        <dbReference type="ARBA" id="ARBA00004613"/>
    </source>
</evidence>
<evidence type="ECO:0008006" key="15">
    <source>
        <dbReference type="Google" id="ProtNLM"/>
    </source>
</evidence>
<feature type="compositionally biased region" description="Polar residues" evidence="8">
    <location>
        <begin position="1445"/>
        <end position="1475"/>
    </location>
</feature>
<dbReference type="Pfam" id="PF00086">
    <property type="entry name" value="Thyroglobulin_1"/>
    <property type="match status" value="3"/>
</dbReference>
<dbReference type="GO" id="GO:0004867">
    <property type="term" value="F:serine-type endopeptidase inhibitor activity"/>
    <property type="evidence" value="ECO:0007669"/>
    <property type="project" value="UniProtKB-KW"/>
</dbReference>
<evidence type="ECO:0000256" key="3">
    <source>
        <dbReference type="ARBA" id="ARBA00022690"/>
    </source>
</evidence>
<evidence type="ECO:0000256" key="5">
    <source>
        <dbReference type="ARBA" id="ARBA00023157"/>
    </source>
</evidence>
<feature type="domain" description="BPTI/Kunitz inhibitor" evidence="10">
    <location>
        <begin position="633"/>
        <end position="683"/>
    </location>
</feature>
<evidence type="ECO:0000259" key="12">
    <source>
        <dbReference type="PROSITE" id="PS51670"/>
    </source>
</evidence>
<feature type="compositionally biased region" description="Polar residues" evidence="8">
    <location>
        <begin position="1760"/>
        <end position="1813"/>
    </location>
</feature>
<dbReference type="SMART" id="SM00131">
    <property type="entry name" value="KU"/>
    <property type="match status" value="4"/>
</dbReference>
<evidence type="ECO:0000256" key="6">
    <source>
        <dbReference type="PROSITE-ProRule" id="PRU00500"/>
    </source>
</evidence>
<dbReference type="CDD" id="cd00191">
    <property type="entry name" value="TY"/>
    <property type="match status" value="3"/>
</dbReference>
<feature type="chain" id="PRO_5036401241" description="Papilin" evidence="9">
    <location>
        <begin position="18"/>
        <end position="1813"/>
    </location>
</feature>
<feature type="compositionally biased region" description="Low complexity" evidence="8">
    <location>
        <begin position="1553"/>
        <end position="1581"/>
    </location>
</feature>
<feature type="region of interest" description="Disordered" evidence="8">
    <location>
        <begin position="740"/>
        <end position="778"/>
    </location>
</feature>
<feature type="compositionally biased region" description="Basic and acidic residues" evidence="8">
    <location>
        <begin position="1035"/>
        <end position="1047"/>
    </location>
</feature>
<feature type="disulfide bond" evidence="6">
    <location>
        <begin position="296"/>
        <end position="315"/>
    </location>
</feature>
<keyword evidence="5 6" id="KW-1015">Disulfide bond</keyword>
<feature type="disulfide bond" evidence="6">
    <location>
        <begin position="335"/>
        <end position="355"/>
    </location>
</feature>
<evidence type="ECO:0000259" key="11">
    <source>
        <dbReference type="PROSITE" id="PS51162"/>
    </source>
</evidence>
<feature type="compositionally biased region" description="Acidic residues" evidence="8">
    <location>
        <begin position="1253"/>
        <end position="1263"/>
    </location>
</feature>
<keyword evidence="14" id="KW-1185">Reference proteome</keyword>
<dbReference type="InterPro" id="IPR050098">
    <property type="entry name" value="TFPI/VKTCI-like"/>
</dbReference>
<feature type="domain" description="ShKT" evidence="12">
    <location>
        <begin position="360"/>
        <end position="395"/>
    </location>
</feature>
<dbReference type="Pfam" id="PF00014">
    <property type="entry name" value="Kunitz_BPTI"/>
    <property type="match status" value="4"/>
</dbReference>
<dbReference type="CDD" id="cd00109">
    <property type="entry name" value="Kunitz-type"/>
    <property type="match status" value="4"/>
</dbReference>
<dbReference type="FunFam" id="4.10.410.10:FF:000020">
    <property type="entry name" value="Collagen, type VI, alpha 3"/>
    <property type="match status" value="1"/>
</dbReference>
<dbReference type="Gene3D" id="1.10.10.1940">
    <property type="match status" value="2"/>
</dbReference>
<feature type="compositionally biased region" description="Polar residues" evidence="8">
    <location>
        <begin position="1196"/>
        <end position="1225"/>
    </location>
</feature>
<dbReference type="EnsemblMetazoa" id="CLYHEMT010179.5">
    <property type="protein sequence ID" value="CLYHEMP010179.5"/>
    <property type="gene ID" value="CLYHEMG010179"/>
</dbReference>
<feature type="disulfide bond" evidence="6">
    <location>
        <begin position="326"/>
        <end position="333"/>
    </location>
</feature>
<feature type="compositionally biased region" description="Polar residues" evidence="8">
    <location>
        <begin position="1242"/>
        <end position="1252"/>
    </location>
</feature>
<feature type="domain" description="BPTI/Kunitz inhibitor" evidence="10">
    <location>
        <begin position="931"/>
        <end position="981"/>
    </location>
</feature>
<keyword evidence="4" id="KW-0722">Serine protease inhibitor</keyword>
<reference evidence="13" key="1">
    <citation type="submission" date="2021-01" db="UniProtKB">
        <authorList>
            <consortium name="EnsemblMetazoa"/>
        </authorList>
    </citation>
    <scope>IDENTIFICATION</scope>
</reference>
<keyword evidence="2" id="KW-0964">Secreted</keyword>
<dbReference type="PANTHER" id="PTHR10083:SF374">
    <property type="entry name" value="BPTI_KUNITZ INHIBITOR DOMAIN-CONTAINING PROTEIN"/>
    <property type="match status" value="1"/>
</dbReference>
<feature type="compositionally biased region" description="Polar residues" evidence="8">
    <location>
        <begin position="1358"/>
        <end position="1414"/>
    </location>
</feature>
<feature type="region of interest" description="Disordered" evidence="8">
    <location>
        <begin position="1194"/>
        <end position="1534"/>
    </location>
</feature>
<evidence type="ECO:0000256" key="7">
    <source>
        <dbReference type="PROSITE-ProRule" id="PRU01005"/>
    </source>
</evidence>
<dbReference type="Proteomes" id="UP000594262">
    <property type="component" value="Unplaced"/>
</dbReference>
<evidence type="ECO:0000256" key="4">
    <source>
        <dbReference type="ARBA" id="ARBA00022900"/>
    </source>
</evidence>
<dbReference type="Gene3D" id="4.10.800.10">
    <property type="entry name" value="Thyroglobulin type-1"/>
    <property type="match status" value="3"/>
</dbReference>
<feature type="compositionally biased region" description="Polar residues" evidence="8">
    <location>
        <begin position="1064"/>
        <end position="1084"/>
    </location>
</feature>
<comment type="caution">
    <text evidence="7">Lacks conserved residue(s) required for the propagation of feature annotation.</text>
</comment>
<feature type="compositionally biased region" description="Low complexity" evidence="8">
    <location>
        <begin position="1430"/>
        <end position="1444"/>
    </location>
</feature>
<evidence type="ECO:0000256" key="9">
    <source>
        <dbReference type="SAM" id="SignalP"/>
    </source>
</evidence>
<dbReference type="SMART" id="SM00254">
    <property type="entry name" value="ShKT"/>
    <property type="match status" value="2"/>
</dbReference>